<dbReference type="GeneID" id="43596784"/>
<feature type="region of interest" description="Disordered" evidence="5">
    <location>
        <begin position="138"/>
        <end position="157"/>
    </location>
</feature>
<dbReference type="STRING" id="2656787.A0A370TVN4"/>
<evidence type="ECO:0000313" key="6">
    <source>
        <dbReference type="EMBL" id="RDL39595.1"/>
    </source>
</evidence>
<accession>A0A370TVN4</accession>
<feature type="region of interest" description="Disordered" evidence="5">
    <location>
        <begin position="471"/>
        <end position="490"/>
    </location>
</feature>
<keyword evidence="1" id="KW-0444">Lipid biosynthesis</keyword>
<reference evidence="6 7" key="1">
    <citation type="journal article" date="2018" name="IMA Fungus">
        <title>IMA Genome-F 9: Draft genome sequence of Annulohypoxylon stygium, Aspergillus mulundensis, Berkeleyomyces basicola (syn. Thielaviopsis basicola), Ceratocystis smalleyi, two Cercospora beticola strains, Coleophoma cylindrospora, Fusarium fracticaudum, Phialophora cf. hyalina, and Morchella septimelata.</title>
        <authorList>
            <person name="Wingfield B.D."/>
            <person name="Bills G.F."/>
            <person name="Dong Y."/>
            <person name="Huang W."/>
            <person name="Nel W.J."/>
            <person name="Swalarsk-Parry B.S."/>
            <person name="Vaghefi N."/>
            <person name="Wilken P.M."/>
            <person name="An Z."/>
            <person name="de Beer Z.W."/>
            <person name="De Vos L."/>
            <person name="Chen L."/>
            <person name="Duong T.A."/>
            <person name="Gao Y."/>
            <person name="Hammerbacher A."/>
            <person name="Kikkert J.R."/>
            <person name="Li Y."/>
            <person name="Li H."/>
            <person name="Li K."/>
            <person name="Li Q."/>
            <person name="Liu X."/>
            <person name="Ma X."/>
            <person name="Naidoo K."/>
            <person name="Pethybridge S.J."/>
            <person name="Sun J."/>
            <person name="Steenkamp E.T."/>
            <person name="van der Nest M.A."/>
            <person name="van Wyk S."/>
            <person name="Wingfield M.J."/>
            <person name="Xiong C."/>
            <person name="Yue Q."/>
            <person name="Zhang X."/>
        </authorList>
    </citation>
    <scope>NUCLEOTIDE SEQUENCE [LARGE SCALE GENOMIC DNA]</scope>
    <source>
        <strain evidence="6 7">BP 5553</strain>
    </source>
</reference>
<keyword evidence="4" id="KW-0443">Lipid metabolism</keyword>
<proteinExistence type="predicted"/>
<evidence type="ECO:0000256" key="5">
    <source>
        <dbReference type="SAM" id="MobiDB-lite"/>
    </source>
</evidence>
<evidence type="ECO:0000313" key="7">
    <source>
        <dbReference type="Proteomes" id="UP000254866"/>
    </source>
</evidence>
<dbReference type="Gene3D" id="3.40.50.720">
    <property type="entry name" value="NAD(P)-binding Rossmann-like Domain"/>
    <property type="match status" value="1"/>
</dbReference>
<evidence type="ECO:0000256" key="1">
    <source>
        <dbReference type="ARBA" id="ARBA00022516"/>
    </source>
</evidence>
<dbReference type="GO" id="GO:0005741">
    <property type="term" value="C:mitochondrial outer membrane"/>
    <property type="evidence" value="ECO:0007669"/>
    <property type="project" value="TreeGrafter"/>
</dbReference>
<keyword evidence="7" id="KW-1185">Reference proteome</keyword>
<dbReference type="RefSeq" id="XP_031872251.1">
    <property type="nucleotide sequence ID" value="XM_032012558.1"/>
</dbReference>
<evidence type="ECO:0008006" key="8">
    <source>
        <dbReference type="Google" id="ProtNLM"/>
    </source>
</evidence>
<keyword evidence="2" id="KW-0521">NADP</keyword>
<protein>
    <recommendedName>
        <fullName evidence="8">3-keto-steroid reductase</fullName>
    </recommendedName>
</protein>
<feature type="region of interest" description="Disordered" evidence="5">
    <location>
        <begin position="240"/>
        <end position="259"/>
    </location>
</feature>
<evidence type="ECO:0000256" key="4">
    <source>
        <dbReference type="ARBA" id="ARBA00023098"/>
    </source>
</evidence>
<gene>
    <name evidence="6" type="ORF">BP5553_03935</name>
</gene>
<dbReference type="GO" id="GO:0005811">
    <property type="term" value="C:lipid droplet"/>
    <property type="evidence" value="ECO:0007669"/>
    <property type="project" value="TreeGrafter"/>
</dbReference>
<dbReference type="EMBL" id="NPIC01000002">
    <property type="protein sequence ID" value="RDL39595.1"/>
    <property type="molecule type" value="Genomic_DNA"/>
</dbReference>
<name>A0A370TVN4_9HELO</name>
<comment type="caution">
    <text evidence="6">The sequence shown here is derived from an EMBL/GenBank/DDBJ whole genome shotgun (WGS) entry which is preliminary data.</text>
</comment>
<dbReference type="GO" id="GO:0005789">
    <property type="term" value="C:endoplasmic reticulum membrane"/>
    <property type="evidence" value="ECO:0007669"/>
    <property type="project" value="TreeGrafter"/>
</dbReference>
<keyword evidence="3" id="KW-0560">Oxidoreductase</keyword>
<dbReference type="AlphaFoldDB" id="A0A370TVN4"/>
<dbReference type="PANTHER" id="PTHR43647:SF1">
    <property type="entry name" value="3-KETO-STEROID REDUCTASE ERG27"/>
    <property type="match status" value="1"/>
</dbReference>
<dbReference type="InterPro" id="IPR051593">
    <property type="entry name" value="Ergosterol_Biosynth_ERG27"/>
</dbReference>
<evidence type="ECO:0000256" key="3">
    <source>
        <dbReference type="ARBA" id="ARBA00023002"/>
    </source>
</evidence>
<dbReference type="GO" id="GO:0006696">
    <property type="term" value="P:ergosterol biosynthetic process"/>
    <property type="evidence" value="ECO:0007669"/>
    <property type="project" value="TreeGrafter"/>
</dbReference>
<sequence>MGLPPWETSDSQLFALVTGVNSGLGYAIAARLIDEFITSPSTPSTKHLVLILCTRAPLKTRFTISRLRAHLRRQAEYSPFATKSRKNAKAQGLEYKWSDVVQRVHFIGVEVDLCNLKSVYALADKLVNGTVGSPDATTYDGLKLPHGSPGTQSYSDDVKQDRWALSQDPGSSGAQRSWGWGLSGLRIPRLDVVVLSAGIGGWLGVDWLPAVRQVLLDTVEAVTWPTFKLANTGAVLKAQSSFPDPKTGEATGSSDQKEPPLGEVFCSNIFGHYILAHELMPLLSRPASPESQASGKIIWVSSIEALAEHLSLDDMQALNSRTPYEDSKRLIDVLSLTSDLPSVKRIAAPYFDSANTVTATKSKQQANGDPLVKPKIYLTHPGVFASEIMPLNLLLVFIYKWLFLVVRWMGSPWHTIEPYKGAVAPVWLALTDVDELEDMEAHGMHKAKWGSATNTGGEERVMKTEVPGWGWDGSIDSEHDGKRRKGRKRDAVDLTKEAKEDFEILGVKIWGQMEALRREWERILGVKSTST</sequence>
<organism evidence="6 7">
    <name type="scientific">Venustampulla echinocandica</name>
    <dbReference type="NCBI Taxonomy" id="2656787"/>
    <lineage>
        <taxon>Eukaryota</taxon>
        <taxon>Fungi</taxon>
        <taxon>Dikarya</taxon>
        <taxon>Ascomycota</taxon>
        <taxon>Pezizomycotina</taxon>
        <taxon>Leotiomycetes</taxon>
        <taxon>Helotiales</taxon>
        <taxon>Pleuroascaceae</taxon>
        <taxon>Venustampulla</taxon>
    </lineage>
</organism>
<dbReference type="Proteomes" id="UP000254866">
    <property type="component" value="Unassembled WGS sequence"/>
</dbReference>
<dbReference type="GO" id="GO:0000253">
    <property type="term" value="F:3-beta-hydroxysteroid 3-dehydrogenase (NADP+) activity"/>
    <property type="evidence" value="ECO:0007669"/>
    <property type="project" value="TreeGrafter"/>
</dbReference>
<dbReference type="PANTHER" id="PTHR43647">
    <property type="entry name" value="DEHYDROGENASE"/>
    <property type="match status" value="1"/>
</dbReference>
<dbReference type="OrthoDB" id="9989144at2759"/>
<evidence type="ECO:0000256" key="2">
    <source>
        <dbReference type="ARBA" id="ARBA00022857"/>
    </source>
</evidence>